<dbReference type="Proteomes" id="UP000605970">
    <property type="component" value="Unassembled WGS sequence"/>
</dbReference>
<proteinExistence type="predicted"/>
<gene>
    <name evidence="1" type="ORF">Mgra_00004368</name>
</gene>
<accession>A0A8S9ZRK0</accession>
<dbReference type="EMBL" id="JABEBT010000032">
    <property type="protein sequence ID" value="KAF7636240.1"/>
    <property type="molecule type" value="Genomic_DNA"/>
</dbReference>
<reference evidence="1" key="1">
    <citation type="journal article" date="2020" name="Ecol. Evol.">
        <title>Genome structure and content of the rice root-knot nematode (Meloidogyne graminicola).</title>
        <authorList>
            <person name="Phan N.T."/>
            <person name="Danchin E.G.J."/>
            <person name="Klopp C."/>
            <person name="Perfus-Barbeoch L."/>
            <person name="Kozlowski D.K."/>
            <person name="Koutsovoulos G.D."/>
            <person name="Lopez-Roques C."/>
            <person name="Bouchez O."/>
            <person name="Zahm M."/>
            <person name="Besnard G."/>
            <person name="Bellafiore S."/>
        </authorList>
    </citation>
    <scope>NUCLEOTIDE SEQUENCE</scope>
    <source>
        <strain evidence="1">VN-18</strain>
    </source>
</reference>
<dbReference type="OrthoDB" id="5783151at2759"/>
<evidence type="ECO:0000313" key="2">
    <source>
        <dbReference type="Proteomes" id="UP000605970"/>
    </source>
</evidence>
<dbReference type="SUPFAM" id="SSF52540">
    <property type="entry name" value="P-loop containing nucleoside triphosphate hydrolases"/>
    <property type="match status" value="1"/>
</dbReference>
<protein>
    <recommendedName>
        <fullName evidence="3">AAA+ ATPase domain-containing protein</fullName>
    </recommendedName>
</protein>
<sequence length="300" mass="34209">MLNPVEFQKFTNKDLKIKLPFGFIISGPSSSGKSSFIKLLLKNANEAIFPSPKSILYCYGEFNSLVPDFQRIGVAVYSGVPPEELINKQQKPALIILDDLLYSIDEKYLSELFTKKAHHQNFGIVLVTQNLFEKKIRVARQNSMYLVLTRAPNSALAVRNLGVQLFPKKLDFFLDAYMQATKENYTYLFIDLHPASDSSLRLAKTRSLRKRKRILKRTTSNELLSIAEICLNIAKGRVKLTKRQKYRLLPFVDFVRRTSRVRTERGARKVIQKGTGLPLGLFPALFAPILIELAKNITKN</sequence>
<dbReference type="InterPro" id="IPR027417">
    <property type="entry name" value="P-loop_NTPase"/>
</dbReference>
<dbReference type="AlphaFoldDB" id="A0A8S9ZRK0"/>
<keyword evidence="2" id="KW-1185">Reference proteome</keyword>
<name>A0A8S9ZRK0_9BILA</name>
<evidence type="ECO:0000313" key="1">
    <source>
        <dbReference type="EMBL" id="KAF7636240.1"/>
    </source>
</evidence>
<organism evidence="1 2">
    <name type="scientific">Meloidogyne graminicola</name>
    <dbReference type="NCBI Taxonomy" id="189291"/>
    <lineage>
        <taxon>Eukaryota</taxon>
        <taxon>Metazoa</taxon>
        <taxon>Ecdysozoa</taxon>
        <taxon>Nematoda</taxon>
        <taxon>Chromadorea</taxon>
        <taxon>Rhabditida</taxon>
        <taxon>Tylenchina</taxon>
        <taxon>Tylenchomorpha</taxon>
        <taxon>Tylenchoidea</taxon>
        <taxon>Meloidogynidae</taxon>
        <taxon>Meloidogyninae</taxon>
        <taxon>Meloidogyne</taxon>
    </lineage>
</organism>
<comment type="caution">
    <text evidence="1">The sequence shown here is derived from an EMBL/GenBank/DDBJ whole genome shotgun (WGS) entry which is preliminary data.</text>
</comment>
<evidence type="ECO:0008006" key="3">
    <source>
        <dbReference type="Google" id="ProtNLM"/>
    </source>
</evidence>